<dbReference type="Pfam" id="PF12680">
    <property type="entry name" value="SnoaL_2"/>
    <property type="match status" value="1"/>
</dbReference>
<sequence length="130" mass="14265">MSDWVTDYFADVDAMRLDAYVARHTEDAVVVFGNNPPAVGKTAIGEAIGGFWSIIGGLRHERIHLWFVDDGDTAVLEALVHYQTKGGHEFAFPAVSILDRKDGLVSSLRIHIDLGPLFAQIEQESTVEAV</sequence>
<evidence type="ECO:0000313" key="3">
    <source>
        <dbReference type="Proteomes" id="UP000440096"/>
    </source>
</evidence>
<dbReference type="SUPFAM" id="SSF54427">
    <property type="entry name" value="NTF2-like"/>
    <property type="match status" value="1"/>
</dbReference>
<feature type="domain" description="SnoaL-like" evidence="1">
    <location>
        <begin position="5"/>
        <end position="106"/>
    </location>
</feature>
<evidence type="ECO:0000313" key="2">
    <source>
        <dbReference type="EMBL" id="MTD56886.1"/>
    </source>
</evidence>
<dbReference type="InterPro" id="IPR032710">
    <property type="entry name" value="NTF2-like_dom_sf"/>
</dbReference>
<gene>
    <name evidence="2" type="ORF">GKO32_23365</name>
</gene>
<dbReference type="InterPro" id="IPR037401">
    <property type="entry name" value="SnoaL-like"/>
</dbReference>
<dbReference type="Proteomes" id="UP000440096">
    <property type="component" value="Unassembled WGS sequence"/>
</dbReference>
<dbReference type="RefSeq" id="WP_154759021.1">
    <property type="nucleotide sequence ID" value="NZ_WMBA01000040.1"/>
</dbReference>
<comment type="caution">
    <text evidence="2">The sequence shown here is derived from an EMBL/GenBank/DDBJ whole genome shotgun (WGS) entry which is preliminary data.</text>
</comment>
<proteinExistence type="predicted"/>
<dbReference type="AlphaFoldDB" id="A0A6N7Z8L9"/>
<dbReference type="EMBL" id="WMBA01000040">
    <property type="protein sequence ID" value="MTD56886.1"/>
    <property type="molecule type" value="Genomic_DNA"/>
</dbReference>
<accession>A0A6N7Z8L9</accession>
<dbReference type="OrthoDB" id="7560468at2"/>
<reference evidence="2 3" key="1">
    <citation type="submission" date="2019-11" db="EMBL/GenBank/DDBJ databases">
        <title>Draft genome of Amycolatopsis RM579.</title>
        <authorList>
            <person name="Duangmal K."/>
            <person name="Mingma R."/>
        </authorList>
    </citation>
    <scope>NUCLEOTIDE SEQUENCE [LARGE SCALE GENOMIC DNA]</scope>
    <source>
        <strain evidence="2 3">RM579</strain>
    </source>
</reference>
<organism evidence="2 3">
    <name type="scientific">Amycolatopsis pithecellobii</name>
    <dbReference type="NCBI Taxonomy" id="664692"/>
    <lineage>
        <taxon>Bacteria</taxon>
        <taxon>Bacillati</taxon>
        <taxon>Actinomycetota</taxon>
        <taxon>Actinomycetes</taxon>
        <taxon>Pseudonocardiales</taxon>
        <taxon>Pseudonocardiaceae</taxon>
        <taxon>Amycolatopsis</taxon>
    </lineage>
</organism>
<evidence type="ECO:0000259" key="1">
    <source>
        <dbReference type="Pfam" id="PF12680"/>
    </source>
</evidence>
<dbReference type="Gene3D" id="3.10.450.50">
    <property type="match status" value="1"/>
</dbReference>
<protein>
    <recommendedName>
        <fullName evidence="1">SnoaL-like domain-containing protein</fullName>
    </recommendedName>
</protein>
<name>A0A6N7Z8L9_9PSEU</name>
<keyword evidence="3" id="KW-1185">Reference proteome</keyword>